<dbReference type="EMBL" id="WEGK01000038">
    <property type="protein sequence ID" value="MQY24438.1"/>
    <property type="molecule type" value="Genomic_DNA"/>
</dbReference>
<evidence type="ECO:0000313" key="2">
    <source>
        <dbReference type="Proteomes" id="UP000438448"/>
    </source>
</evidence>
<evidence type="ECO:0000313" key="1">
    <source>
        <dbReference type="EMBL" id="MQY24438.1"/>
    </source>
</evidence>
<proteinExistence type="predicted"/>
<dbReference type="AlphaFoldDB" id="A0A7K0DFI0"/>
<sequence length="129" mass="15629">MPKVKPVGIYREMYPTSRPELPVLAESYTKRVIADRSNVVEYLREGRPIYDILEDMVDLVGRREWIRSARSLRSDGVWVWRVDSIFYLERYSLEIPDEFLEHARQRDYRPDQEIDFSDQLFKSSYREYI</sequence>
<gene>
    <name evidence="1" type="ORF">NRB20_75740</name>
</gene>
<protein>
    <submittedName>
        <fullName evidence="1">Uncharacterized protein</fullName>
    </submittedName>
</protein>
<keyword evidence="2" id="KW-1185">Reference proteome</keyword>
<accession>A0A7K0DFI0</accession>
<reference evidence="1 2" key="1">
    <citation type="submission" date="2019-10" db="EMBL/GenBank/DDBJ databases">
        <title>Nocardia macrotermitis sp. nov. and Nocardia aurantia sp. nov., isolated from the gut of fungus growing-termite Macrotermes natalensis.</title>
        <authorList>
            <person name="Benndorf R."/>
            <person name="Schwitalla J."/>
            <person name="Martin K."/>
            <person name="De Beer W."/>
            <person name="Kaster A.-K."/>
            <person name="Vollmers J."/>
            <person name="Poulsen M."/>
            <person name="Beemelmanns C."/>
        </authorList>
    </citation>
    <scope>NUCLEOTIDE SEQUENCE [LARGE SCALE GENOMIC DNA]</scope>
    <source>
        <strain evidence="1 2">RB20</strain>
    </source>
</reference>
<comment type="caution">
    <text evidence="1">The sequence shown here is derived from an EMBL/GenBank/DDBJ whole genome shotgun (WGS) entry which is preliminary data.</text>
</comment>
<organism evidence="1 2">
    <name type="scientific">Nocardia macrotermitis</name>
    <dbReference type="NCBI Taxonomy" id="2585198"/>
    <lineage>
        <taxon>Bacteria</taxon>
        <taxon>Bacillati</taxon>
        <taxon>Actinomycetota</taxon>
        <taxon>Actinomycetes</taxon>
        <taxon>Mycobacteriales</taxon>
        <taxon>Nocardiaceae</taxon>
        <taxon>Nocardia</taxon>
    </lineage>
</organism>
<dbReference type="Proteomes" id="UP000438448">
    <property type="component" value="Unassembled WGS sequence"/>
</dbReference>
<name>A0A7K0DFI0_9NOCA</name>